<dbReference type="GO" id="GO:0000215">
    <property type="term" value="F:tRNA 2'-phosphotransferase activity"/>
    <property type="evidence" value="ECO:0007669"/>
    <property type="project" value="TreeGrafter"/>
</dbReference>
<comment type="similarity">
    <text evidence="1">Belongs to the KptA/TPT1 family.</text>
</comment>
<evidence type="ECO:0000256" key="3">
    <source>
        <dbReference type="ARBA" id="ARBA00023027"/>
    </source>
</evidence>
<evidence type="ECO:0000256" key="2">
    <source>
        <dbReference type="ARBA" id="ARBA00022679"/>
    </source>
</evidence>
<reference evidence="4" key="1">
    <citation type="submission" date="2020-11" db="EMBL/GenBank/DDBJ databases">
        <authorList>
            <person name="Tran Van P."/>
        </authorList>
    </citation>
    <scope>NUCLEOTIDE SEQUENCE</scope>
</reference>
<dbReference type="Gene3D" id="3.20.170.30">
    <property type="match status" value="1"/>
</dbReference>
<accession>A0A7R8ZWI7</accession>
<protein>
    <submittedName>
        <fullName evidence="4">Uncharacterized protein</fullName>
    </submittedName>
</protein>
<proteinExistence type="inferred from homology"/>
<dbReference type="PANTHER" id="PTHR12684:SF2">
    <property type="entry name" value="TRNA 2'-PHOSPHOTRANSFERASE 1"/>
    <property type="match status" value="1"/>
</dbReference>
<evidence type="ECO:0000313" key="4">
    <source>
        <dbReference type="EMBL" id="CAD7234357.1"/>
    </source>
</evidence>
<dbReference type="PANTHER" id="PTHR12684">
    <property type="entry name" value="PUTATIVE PHOSPHOTRANSFERASE"/>
    <property type="match status" value="1"/>
</dbReference>
<dbReference type="SUPFAM" id="SSF56399">
    <property type="entry name" value="ADP-ribosylation"/>
    <property type="match status" value="1"/>
</dbReference>
<dbReference type="InterPro" id="IPR042081">
    <property type="entry name" value="RNA_2'-PTrans_C"/>
</dbReference>
<gene>
    <name evidence="4" type="ORF">CTOB1V02_LOCUS12173</name>
</gene>
<keyword evidence="2" id="KW-0808">Transferase</keyword>
<organism evidence="4">
    <name type="scientific">Cyprideis torosa</name>
    <dbReference type="NCBI Taxonomy" id="163714"/>
    <lineage>
        <taxon>Eukaryota</taxon>
        <taxon>Metazoa</taxon>
        <taxon>Ecdysozoa</taxon>
        <taxon>Arthropoda</taxon>
        <taxon>Crustacea</taxon>
        <taxon>Oligostraca</taxon>
        <taxon>Ostracoda</taxon>
        <taxon>Podocopa</taxon>
        <taxon>Podocopida</taxon>
        <taxon>Cytherocopina</taxon>
        <taxon>Cytheroidea</taxon>
        <taxon>Cytherideidae</taxon>
        <taxon>Cyprideis</taxon>
    </lineage>
</organism>
<dbReference type="AlphaFoldDB" id="A0A7R8ZWI7"/>
<dbReference type="Pfam" id="PF01885">
    <property type="entry name" value="PTS_2-RNA"/>
    <property type="match status" value="2"/>
</dbReference>
<sequence>MSEETGRLRVATYLVPSIRVQFFEFVAQYLEEALKKPVTLIYESRGHGGFVEGHGDPFEQDECDIAFVSSTAYYQLESRKIKGADLLPISTVHRHAGSGQDESGQDVAGVYVDVITHADAAERIKEFMDLRGCNWVVTHEDSLTTSLLAQQKLKKLGETLSFFGSILKDLLSHTAFRGVSFESLRELVEADEKNRFTLVQADEDGGGQWKIKANQGNPWMEGDVESIEIKRREFSVLIYIDLRTAMQDGYEFLLSPNGVVLCPGDDGYLPAKYFKEIKYLTKH</sequence>
<name>A0A7R8ZWI7_9CRUS</name>
<dbReference type="EMBL" id="OB668449">
    <property type="protein sequence ID" value="CAD7234357.1"/>
    <property type="molecule type" value="Genomic_DNA"/>
</dbReference>
<dbReference type="GO" id="GO:0006388">
    <property type="term" value="P:tRNA splicing, via endonucleolytic cleavage and ligation"/>
    <property type="evidence" value="ECO:0007669"/>
    <property type="project" value="TreeGrafter"/>
</dbReference>
<dbReference type="Pfam" id="PF12974">
    <property type="entry name" value="Phosphonate-bd"/>
    <property type="match status" value="1"/>
</dbReference>
<evidence type="ECO:0000256" key="1">
    <source>
        <dbReference type="ARBA" id="ARBA00009836"/>
    </source>
</evidence>
<dbReference type="OrthoDB" id="5310573at2759"/>
<dbReference type="InterPro" id="IPR002745">
    <property type="entry name" value="Ptrans_KptA/Tpt1"/>
</dbReference>
<keyword evidence="3" id="KW-0520">NAD</keyword>